<dbReference type="EMBL" id="FMYG01000005">
    <property type="protein sequence ID" value="SDC52562.1"/>
    <property type="molecule type" value="Genomic_DNA"/>
</dbReference>
<reference evidence="2 3" key="1">
    <citation type="submission" date="2016-09" db="EMBL/GenBank/DDBJ databases">
        <authorList>
            <person name="Capua I."/>
            <person name="De Benedictis P."/>
            <person name="Joannis T."/>
            <person name="Lombin L.H."/>
            <person name="Cattoli G."/>
        </authorList>
    </citation>
    <scope>NUCLEOTIDE SEQUENCE [LARGE SCALE GENOMIC DNA]</scope>
    <source>
        <strain evidence="2 3">NIO-1002</strain>
    </source>
</reference>
<keyword evidence="1" id="KW-0812">Transmembrane</keyword>
<accession>A0A1G6MAF1</accession>
<evidence type="ECO:0000256" key="1">
    <source>
        <dbReference type="SAM" id="Phobius"/>
    </source>
</evidence>
<keyword evidence="1" id="KW-0472">Membrane</keyword>
<protein>
    <submittedName>
        <fullName evidence="2">Uncharacterized protein</fullName>
    </submittedName>
</protein>
<proteinExistence type="predicted"/>
<sequence length="110" mass="11774">MTGHSHTDPTRVTNQSAVQNPNRKVWLLASGFLALISIVLFAFSIPIVAAWAWIGIAFQVAIFAALLANGFTGRRSSYQGYIFAVLMCVQAAVALLVIVVIAVAAWLPTS</sequence>
<dbReference type="OrthoDB" id="5079304at2"/>
<name>A0A1G6MAF1_9MICO</name>
<feature type="transmembrane region" description="Helical" evidence="1">
    <location>
        <begin position="25"/>
        <end position="45"/>
    </location>
</feature>
<feature type="transmembrane region" description="Helical" evidence="1">
    <location>
        <begin position="51"/>
        <end position="69"/>
    </location>
</feature>
<dbReference type="RefSeq" id="WP_058232624.1">
    <property type="nucleotide sequence ID" value="NZ_FMYG01000005.1"/>
</dbReference>
<feature type="transmembrane region" description="Helical" evidence="1">
    <location>
        <begin position="81"/>
        <end position="107"/>
    </location>
</feature>
<keyword evidence="1" id="KW-1133">Transmembrane helix</keyword>
<evidence type="ECO:0000313" key="3">
    <source>
        <dbReference type="Proteomes" id="UP000183203"/>
    </source>
</evidence>
<dbReference type="Proteomes" id="UP000183203">
    <property type="component" value="Unassembled WGS sequence"/>
</dbReference>
<evidence type="ECO:0000313" key="2">
    <source>
        <dbReference type="EMBL" id="SDC52562.1"/>
    </source>
</evidence>
<gene>
    <name evidence="2" type="ORF">SAMN05216418_2448</name>
</gene>
<organism evidence="2 3">
    <name type="scientific">Microbacterium enclense</name>
    <dbReference type="NCBI Taxonomy" id="993073"/>
    <lineage>
        <taxon>Bacteria</taxon>
        <taxon>Bacillati</taxon>
        <taxon>Actinomycetota</taxon>
        <taxon>Actinomycetes</taxon>
        <taxon>Micrococcales</taxon>
        <taxon>Microbacteriaceae</taxon>
        <taxon>Microbacterium</taxon>
    </lineage>
</organism>
<dbReference type="AlphaFoldDB" id="A0A1G6MAF1"/>